<feature type="transmembrane region" description="Helical" evidence="5">
    <location>
        <begin position="6"/>
        <end position="26"/>
    </location>
</feature>
<accession>A0A7C3EAU3</accession>
<feature type="transmembrane region" description="Helical" evidence="5">
    <location>
        <begin position="287"/>
        <end position="306"/>
    </location>
</feature>
<dbReference type="AlphaFoldDB" id="A0A7C3EAU3"/>
<keyword evidence="3 5" id="KW-1133">Transmembrane helix</keyword>
<proteinExistence type="predicted"/>
<comment type="caution">
    <text evidence="6">The sequence shown here is derived from an EMBL/GenBank/DDBJ whole genome shotgun (WGS) entry which is preliminary data.</text>
</comment>
<dbReference type="PANTHER" id="PTHR43359:SF1">
    <property type="entry name" value="FORMATE HYDROGENLYASE SUBUNIT 4-RELATED"/>
    <property type="match status" value="1"/>
</dbReference>
<protein>
    <submittedName>
        <fullName evidence="6">Hydrogenase</fullName>
    </submittedName>
</protein>
<evidence type="ECO:0000256" key="3">
    <source>
        <dbReference type="ARBA" id="ARBA00022989"/>
    </source>
</evidence>
<dbReference type="InterPro" id="IPR052561">
    <property type="entry name" value="ComplexI_Subunit1"/>
</dbReference>
<dbReference type="Pfam" id="PF00146">
    <property type="entry name" value="NADHdh"/>
    <property type="match status" value="1"/>
</dbReference>
<feature type="transmembrane region" description="Helical" evidence="5">
    <location>
        <begin position="92"/>
        <end position="112"/>
    </location>
</feature>
<gene>
    <name evidence="6" type="ORF">ENS59_11210</name>
</gene>
<feature type="transmembrane region" description="Helical" evidence="5">
    <location>
        <begin position="133"/>
        <end position="150"/>
    </location>
</feature>
<dbReference type="PANTHER" id="PTHR43359">
    <property type="entry name" value="FORMATE HYDROGENLYASE SUBUNIT 4"/>
    <property type="match status" value="1"/>
</dbReference>
<evidence type="ECO:0000313" key="6">
    <source>
        <dbReference type="EMBL" id="HFH30056.1"/>
    </source>
</evidence>
<evidence type="ECO:0000256" key="1">
    <source>
        <dbReference type="ARBA" id="ARBA00004141"/>
    </source>
</evidence>
<evidence type="ECO:0000256" key="5">
    <source>
        <dbReference type="SAM" id="Phobius"/>
    </source>
</evidence>
<comment type="subcellular location">
    <subcellularLocation>
        <location evidence="1">Membrane</location>
        <topology evidence="1">Multi-pass membrane protein</topology>
    </subcellularLocation>
</comment>
<feature type="transmembrane region" description="Helical" evidence="5">
    <location>
        <begin position="63"/>
        <end position="86"/>
    </location>
</feature>
<dbReference type="EMBL" id="DSVL01000345">
    <property type="protein sequence ID" value="HFH30056.1"/>
    <property type="molecule type" value="Genomic_DNA"/>
</dbReference>
<reference evidence="6" key="1">
    <citation type="journal article" date="2020" name="mSystems">
        <title>Genome- and Community-Level Interaction Insights into Carbon Utilization and Element Cycling Functions of Hydrothermarchaeota in Hydrothermal Sediment.</title>
        <authorList>
            <person name="Zhou Z."/>
            <person name="Liu Y."/>
            <person name="Xu W."/>
            <person name="Pan J."/>
            <person name="Luo Z.H."/>
            <person name="Li M."/>
        </authorList>
    </citation>
    <scope>NUCLEOTIDE SEQUENCE [LARGE SCALE GENOMIC DNA]</scope>
    <source>
        <strain evidence="6">SpSt-503</strain>
    </source>
</reference>
<dbReference type="InterPro" id="IPR001694">
    <property type="entry name" value="NADH_UbQ_OxRdtase_su1/FPO"/>
</dbReference>
<evidence type="ECO:0000256" key="2">
    <source>
        <dbReference type="ARBA" id="ARBA00022692"/>
    </source>
</evidence>
<keyword evidence="2 5" id="KW-0812">Transmembrane</keyword>
<organism evidence="6">
    <name type="scientific">Gracilinema caldarium</name>
    <dbReference type="NCBI Taxonomy" id="215591"/>
    <lineage>
        <taxon>Bacteria</taxon>
        <taxon>Pseudomonadati</taxon>
        <taxon>Spirochaetota</taxon>
        <taxon>Spirochaetia</taxon>
        <taxon>Spirochaetales</taxon>
        <taxon>Breznakiellaceae</taxon>
        <taxon>Gracilinema</taxon>
    </lineage>
</organism>
<evidence type="ECO:0000256" key="4">
    <source>
        <dbReference type="ARBA" id="ARBA00023136"/>
    </source>
</evidence>
<sequence length="307" mass="32756">MIASVTEIIVHLLLLLVLPPFLLGVINKTKAFFAGRNGPPVLQMYYDIAKLLRKGLVISNTTTWVFVAGPLIGIIVPLLAGLLIPFGSVPAVLSFTGDFLLFAYLFALSRFFTTSAALDTGSAFEGMGSAREVTFAVLTEPAMFFVFLVLTRISSTLTLSGMLSMGTNPLYGIGSMAPLAMIVIGLFIVLLAENSRIPVDDPNTHLELTMIHEVMVLDHSGPLFGLIEYGASIKLLVLGSLLLNIIMPLHSLSLGLGALLWVAGLVGISVIIGVIESIMARLKMPRLPALLIASILLCGSALIILVR</sequence>
<name>A0A7C3EAU3_9SPIR</name>
<feature type="transmembrane region" description="Helical" evidence="5">
    <location>
        <begin position="170"/>
        <end position="192"/>
    </location>
</feature>
<keyword evidence="4 5" id="KW-0472">Membrane</keyword>
<feature type="transmembrane region" description="Helical" evidence="5">
    <location>
        <begin position="223"/>
        <end position="246"/>
    </location>
</feature>
<feature type="transmembrane region" description="Helical" evidence="5">
    <location>
        <begin position="252"/>
        <end position="275"/>
    </location>
</feature>
<dbReference type="GO" id="GO:0005886">
    <property type="term" value="C:plasma membrane"/>
    <property type="evidence" value="ECO:0007669"/>
    <property type="project" value="TreeGrafter"/>
</dbReference>